<evidence type="ECO:0000313" key="5">
    <source>
        <dbReference type="Proteomes" id="UP000467214"/>
    </source>
</evidence>
<dbReference type="Pfam" id="PF12833">
    <property type="entry name" value="HTH_18"/>
    <property type="match status" value="1"/>
</dbReference>
<dbReference type="SUPFAM" id="SSF46689">
    <property type="entry name" value="Homeodomain-like"/>
    <property type="match status" value="2"/>
</dbReference>
<evidence type="ECO:0000256" key="1">
    <source>
        <dbReference type="ARBA" id="ARBA00023015"/>
    </source>
</evidence>
<dbReference type="GO" id="GO:0043565">
    <property type="term" value="F:sequence-specific DNA binding"/>
    <property type="evidence" value="ECO:0007669"/>
    <property type="project" value="InterPro"/>
</dbReference>
<dbReference type="InterPro" id="IPR009594">
    <property type="entry name" value="Tscrpt_reg_HTH_AraC_N"/>
</dbReference>
<evidence type="ECO:0000259" key="3">
    <source>
        <dbReference type="PROSITE" id="PS01124"/>
    </source>
</evidence>
<dbReference type="PROSITE" id="PS01124">
    <property type="entry name" value="HTH_ARAC_FAMILY_2"/>
    <property type="match status" value="1"/>
</dbReference>
<dbReference type="Proteomes" id="UP000467214">
    <property type="component" value="Unassembled WGS sequence"/>
</dbReference>
<dbReference type="InterPro" id="IPR009057">
    <property type="entry name" value="Homeodomain-like_sf"/>
</dbReference>
<dbReference type="GO" id="GO:0003700">
    <property type="term" value="F:DNA-binding transcription factor activity"/>
    <property type="evidence" value="ECO:0007669"/>
    <property type="project" value="InterPro"/>
</dbReference>
<dbReference type="PANTHER" id="PTHR43436:SF2">
    <property type="entry name" value="ARAC_XYLS FAMILY TRANSCRIPTIONAL REGULATOR"/>
    <property type="match status" value="1"/>
</dbReference>
<keyword evidence="5" id="KW-1185">Reference proteome</keyword>
<dbReference type="InterPro" id="IPR018060">
    <property type="entry name" value="HTH_AraC"/>
</dbReference>
<gene>
    <name evidence="4" type="ORF">GQF02_12425</name>
</gene>
<evidence type="ECO:0000313" key="4">
    <source>
        <dbReference type="EMBL" id="MXR37779.1"/>
    </source>
</evidence>
<keyword evidence="2" id="KW-0804">Transcription</keyword>
<protein>
    <submittedName>
        <fullName evidence="4">Helix-turn-helix domain-containing protein</fullName>
    </submittedName>
</protein>
<accession>A0A845BNC7</accession>
<keyword evidence="1" id="KW-0805">Transcription regulation</keyword>
<sequence length="294" mass="32421">MYIQPLHEIRASLAGGRSQGVEQTLIPSVRFFWGEQHVARTPLVYPASIVLVGQGSKTGYLGESIFNYNENNYLVVALPTPFECETFATPENPLLGIIVDIEPVVLGNLLEVYTPTPPLSESLCGVAPAVVSGSMQACVDRLIACLQNAEDCRVIGRELVRELIYHVLKGPHGAMLAKLAVQSRHNGTGKAISFIHHHYEKNLSVEKLACIANMSPSVFHRTFKAVTGSSPLRYLKEIRLNKAKSLLVHERLPISTVLKKVGYKSTSQFSREFKNYFGHSPSAAAKIAYSYIKQ</sequence>
<proteinExistence type="predicted"/>
<dbReference type="Gene3D" id="1.10.10.60">
    <property type="entry name" value="Homeodomain-like"/>
    <property type="match status" value="2"/>
</dbReference>
<evidence type="ECO:0000256" key="2">
    <source>
        <dbReference type="ARBA" id="ARBA00023163"/>
    </source>
</evidence>
<reference evidence="4 5" key="1">
    <citation type="submission" date="2019-12" db="EMBL/GenBank/DDBJ databases">
        <title>Neisseriaceae gen. nov. sp. Genome sequencing and assembly.</title>
        <authorList>
            <person name="Liu Z."/>
            <person name="Li A."/>
        </authorList>
    </citation>
    <scope>NUCLEOTIDE SEQUENCE [LARGE SCALE GENOMIC DNA]</scope>
    <source>
        <strain evidence="4 5">B2N2-7</strain>
    </source>
</reference>
<dbReference type="SMART" id="SM00342">
    <property type="entry name" value="HTH_ARAC"/>
    <property type="match status" value="1"/>
</dbReference>
<dbReference type="RefSeq" id="WP_160797573.1">
    <property type="nucleotide sequence ID" value="NZ_WSSB01000012.1"/>
</dbReference>
<dbReference type="AlphaFoldDB" id="A0A845BNC7"/>
<dbReference type="PANTHER" id="PTHR43436">
    <property type="entry name" value="ARAC-FAMILY TRANSCRIPTIONAL REGULATOR"/>
    <property type="match status" value="1"/>
</dbReference>
<organism evidence="4 5">
    <name type="scientific">Craterilacuibacter sinensis</name>
    <dbReference type="NCBI Taxonomy" id="2686017"/>
    <lineage>
        <taxon>Bacteria</taxon>
        <taxon>Pseudomonadati</taxon>
        <taxon>Pseudomonadota</taxon>
        <taxon>Betaproteobacteria</taxon>
        <taxon>Neisseriales</taxon>
        <taxon>Neisseriaceae</taxon>
        <taxon>Craterilacuibacter</taxon>
    </lineage>
</organism>
<comment type="caution">
    <text evidence="4">The sequence shown here is derived from an EMBL/GenBank/DDBJ whole genome shotgun (WGS) entry which is preliminary data.</text>
</comment>
<dbReference type="EMBL" id="WSSB01000012">
    <property type="protein sequence ID" value="MXR37779.1"/>
    <property type="molecule type" value="Genomic_DNA"/>
</dbReference>
<name>A0A845BNC7_9NEIS</name>
<feature type="domain" description="HTH araC/xylS-type" evidence="3">
    <location>
        <begin position="189"/>
        <end position="287"/>
    </location>
</feature>
<dbReference type="Pfam" id="PF06719">
    <property type="entry name" value="AraC_N"/>
    <property type="match status" value="1"/>
</dbReference>